<dbReference type="Proteomes" id="UP000027601">
    <property type="component" value="Unassembled WGS sequence"/>
</dbReference>
<evidence type="ECO:0000313" key="1">
    <source>
        <dbReference type="EMBL" id="GAK36001.1"/>
    </source>
</evidence>
<dbReference type="RefSeq" id="WP_024996020.1">
    <property type="nucleotide sequence ID" value="NZ_ATZI01000001.1"/>
</dbReference>
<dbReference type="Pfam" id="PF02348">
    <property type="entry name" value="CTP_transf_3"/>
    <property type="match status" value="1"/>
</dbReference>
<dbReference type="PANTHER" id="PTHR42866:SF1">
    <property type="entry name" value="SPORE COAT POLYSACCHARIDE BIOSYNTHESIS PROTEIN SPSF"/>
    <property type="match status" value="1"/>
</dbReference>
<keyword evidence="1" id="KW-0032">Aminotransferase</keyword>
<dbReference type="SUPFAM" id="SSF53448">
    <property type="entry name" value="Nucleotide-diphospho-sugar transferases"/>
    <property type="match status" value="1"/>
</dbReference>
<gene>
    <name evidence="1" type="ORF">JCM15093_1135</name>
</gene>
<evidence type="ECO:0000313" key="2">
    <source>
        <dbReference type="Proteomes" id="UP000027601"/>
    </source>
</evidence>
<keyword evidence="2" id="KW-1185">Reference proteome</keyword>
<reference evidence="1 2" key="1">
    <citation type="journal article" date="2015" name="Microbes Environ.">
        <title>Distribution and evolution of nitrogen fixation genes in the phylum bacteroidetes.</title>
        <authorList>
            <person name="Inoue J."/>
            <person name="Oshima K."/>
            <person name="Suda W."/>
            <person name="Sakamoto M."/>
            <person name="Iino T."/>
            <person name="Noda S."/>
            <person name="Hongoh Y."/>
            <person name="Hattori M."/>
            <person name="Ohkuma M."/>
        </authorList>
    </citation>
    <scope>NUCLEOTIDE SEQUENCE [LARGE SCALE GENOMIC DNA]</scope>
    <source>
        <strain evidence="1 2">JCM 15093</strain>
    </source>
</reference>
<keyword evidence="1" id="KW-0548">Nucleotidyltransferase</keyword>
<comment type="caution">
    <text evidence="1">The sequence shown here is derived from an EMBL/GenBank/DDBJ whole genome shotgun (WGS) entry which is preliminary data.</text>
</comment>
<dbReference type="Gene3D" id="3.90.550.10">
    <property type="entry name" value="Spore Coat Polysaccharide Biosynthesis Protein SpsA, Chain A"/>
    <property type="match status" value="1"/>
</dbReference>
<sequence length="250" mass="28462">MKDGIVIQARTGSTRLHNKILLPFDGERCILDILIGNIKAAFPEMCIVLATTVRKHDDALEETARKLGIHCFRGDEDNVLDRFIKAGEAFGLDRMVRVCSDNPFLQPDSFKTLLNAHDELPADYVAFGFEDGRPTIKSHLGLFAEVTTLDALKRIAKVTQQKLYVEHVTIYMYTHPEEFSVRLLPLPDYLEGRFDLRFTLDTMDDFMLLQNLYADFKAINGGGVSELLQLVKQHPDYRAKMLENIAKNEK</sequence>
<dbReference type="EMBL" id="BAJS01000004">
    <property type="protein sequence ID" value="GAK36001.1"/>
    <property type="molecule type" value="Genomic_DNA"/>
</dbReference>
<dbReference type="STRING" id="1121097.GCA_000428125_00082"/>
<keyword evidence="1" id="KW-0808">Transferase</keyword>
<dbReference type="InterPro" id="IPR029044">
    <property type="entry name" value="Nucleotide-diphossugar_trans"/>
</dbReference>
<dbReference type="InterPro" id="IPR003329">
    <property type="entry name" value="Cytidylyl_trans"/>
</dbReference>
<proteinExistence type="predicted"/>
<dbReference type="GO" id="GO:0016779">
    <property type="term" value="F:nucleotidyltransferase activity"/>
    <property type="evidence" value="ECO:0007669"/>
    <property type="project" value="UniProtKB-KW"/>
</dbReference>
<dbReference type="eggNOG" id="COG1861">
    <property type="taxonomic scope" value="Bacteria"/>
</dbReference>
<protein>
    <submittedName>
        <fullName evidence="1">Acylneuraminate cytidylyltransferase:Aminotransferase class-III</fullName>
    </submittedName>
</protein>
<dbReference type="GO" id="GO:0008483">
    <property type="term" value="F:transaminase activity"/>
    <property type="evidence" value="ECO:0007669"/>
    <property type="project" value="UniProtKB-KW"/>
</dbReference>
<dbReference type="OrthoDB" id="9815559at2"/>
<accession>A0A069D126</accession>
<dbReference type="AlphaFoldDB" id="A0A069D126"/>
<dbReference type="PANTHER" id="PTHR42866">
    <property type="entry name" value="3-DEOXY-MANNO-OCTULOSONATE CYTIDYLYLTRANSFERASE"/>
    <property type="match status" value="1"/>
</dbReference>
<dbReference type="GO" id="GO:0005829">
    <property type="term" value="C:cytosol"/>
    <property type="evidence" value="ECO:0007669"/>
    <property type="project" value="TreeGrafter"/>
</dbReference>
<organism evidence="1 2">
    <name type="scientific">Bacteroides graminisolvens DSM 19988 = JCM 15093</name>
    <dbReference type="NCBI Taxonomy" id="1121097"/>
    <lineage>
        <taxon>Bacteria</taxon>
        <taxon>Pseudomonadati</taxon>
        <taxon>Bacteroidota</taxon>
        <taxon>Bacteroidia</taxon>
        <taxon>Bacteroidales</taxon>
        <taxon>Bacteroidaceae</taxon>
        <taxon>Bacteroides</taxon>
    </lineage>
</organism>
<name>A0A069D126_9BACE</name>